<dbReference type="AlphaFoldDB" id="A0A371CZG6"/>
<reference evidence="3 4" key="1">
    <citation type="journal article" date="2018" name="Biotechnol. Biofuels">
        <title>Integrative visual omics of the white-rot fungus Polyporus brumalis exposes the biotechnological potential of its oxidative enzymes for delignifying raw plant biomass.</title>
        <authorList>
            <person name="Miyauchi S."/>
            <person name="Rancon A."/>
            <person name="Drula E."/>
            <person name="Hage H."/>
            <person name="Chaduli D."/>
            <person name="Favel A."/>
            <person name="Grisel S."/>
            <person name="Henrissat B."/>
            <person name="Herpoel-Gimbert I."/>
            <person name="Ruiz-Duenas F.J."/>
            <person name="Chevret D."/>
            <person name="Hainaut M."/>
            <person name="Lin J."/>
            <person name="Wang M."/>
            <person name="Pangilinan J."/>
            <person name="Lipzen A."/>
            <person name="Lesage-Meessen L."/>
            <person name="Navarro D."/>
            <person name="Riley R."/>
            <person name="Grigoriev I.V."/>
            <person name="Zhou S."/>
            <person name="Raouche S."/>
            <person name="Rosso M.N."/>
        </authorList>
    </citation>
    <scope>NUCLEOTIDE SEQUENCE [LARGE SCALE GENOMIC DNA]</scope>
    <source>
        <strain evidence="3 4">BRFM 1820</strain>
    </source>
</reference>
<evidence type="ECO:0000313" key="3">
    <source>
        <dbReference type="EMBL" id="RDX45667.1"/>
    </source>
</evidence>
<keyword evidence="2" id="KW-0732">Signal</keyword>
<evidence type="ECO:0000256" key="1">
    <source>
        <dbReference type="SAM" id="MobiDB-lite"/>
    </source>
</evidence>
<proteinExistence type="predicted"/>
<evidence type="ECO:0000313" key="4">
    <source>
        <dbReference type="Proteomes" id="UP000256964"/>
    </source>
</evidence>
<organism evidence="3 4">
    <name type="scientific">Lentinus brumalis</name>
    <dbReference type="NCBI Taxonomy" id="2498619"/>
    <lineage>
        <taxon>Eukaryota</taxon>
        <taxon>Fungi</taxon>
        <taxon>Dikarya</taxon>
        <taxon>Basidiomycota</taxon>
        <taxon>Agaricomycotina</taxon>
        <taxon>Agaricomycetes</taxon>
        <taxon>Polyporales</taxon>
        <taxon>Polyporaceae</taxon>
        <taxon>Lentinus</taxon>
    </lineage>
</organism>
<dbReference type="OrthoDB" id="10251412at2759"/>
<accession>A0A371CZG6</accession>
<dbReference type="EMBL" id="KZ857435">
    <property type="protein sequence ID" value="RDX45667.1"/>
    <property type="molecule type" value="Genomic_DNA"/>
</dbReference>
<feature type="region of interest" description="Disordered" evidence="1">
    <location>
        <begin position="116"/>
        <end position="153"/>
    </location>
</feature>
<keyword evidence="4" id="KW-1185">Reference proteome</keyword>
<feature type="compositionally biased region" description="Low complexity" evidence="1">
    <location>
        <begin position="127"/>
        <end position="143"/>
    </location>
</feature>
<dbReference type="STRING" id="139420.A0A371CZG6"/>
<feature type="chain" id="PRO_5017011258" evidence="2">
    <location>
        <begin position="22"/>
        <end position="203"/>
    </location>
</feature>
<dbReference type="Proteomes" id="UP000256964">
    <property type="component" value="Unassembled WGS sequence"/>
</dbReference>
<protein>
    <submittedName>
        <fullName evidence="3">Uncharacterized protein</fullName>
    </submittedName>
</protein>
<evidence type="ECO:0000256" key="2">
    <source>
        <dbReference type="SAM" id="SignalP"/>
    </source>
</evidence>
<feature type="signal peptide" evidence="2">
    <location>
        <begin position="1"/>
        <end position="21"/>
    </location>
</feature>
<feature type="compositionally biased region" description="Basic and acidic residues" evidence="1">
    <location>
        <begin position="116"/>
        <end position="125"/>
    </location>
</feature>
<name>A0A371CZG6_9APHY</name>
<gene>
    <name evidence="3" type="ORF">OH76DRAFT_940266</name>
</gene>
<sequence length="203" mass="21945">MYLSMPLPWWLTLSSFLRVQSYDFRNTTRATSPSHPLLRLPPRPIQVSESSATYVGIAHSSRGPMLSPQEAAVLADPFAALIPNRAFSMATVQGYGYIPQTCPYDAVDDVEAWVERKKPEQKPEACSDAPSSGADGAPASSSGTEARTEEPWSGVGNVSLNLKLLQDGRTLVTIQGSSTSPPYVGITSDCTASRKLRIFTHSI</sequence>